<dbReference type="KEGG" id="dfa:DFA_11061"/>
<dbReference type="AlphaFoldDB" id="F4QEN9"/>
<accession>F4QEN9</accession>
<dbReference type="OrthoDB" id="10262843at2759"/>
<dbReference type="SUPFAM" id="SSF54909">
    <property type="entry name" value="Dimeric alpha+beta barrel"/>
    <property type="match status" value="2"/>
</dbReference>
<evidence type="ECO:0000313" key="3">
    <source>
        <dbReference type="EMBL" id="EGG13300.1"/>
    </source>
</evidence>
<protein>
    <recommendedName>
        <fullName evidence="2">NIPSNAP domain-containing protein</fullName>
    </recommendedName>
</protein>
<evidence type="ECO:0000256" key="1">
    <source>
        <dbReference type="ARBA" id="ARBA00005291"/>
    </source>
</evidence>
<feature type="domain" description="NIPSNAP" evidence="2">
    <location>
        <begin position="178"/>
        <end position="256"/>
    </location>
</feature>
<feature type="domain" description="NIPSNAP" evidence="2">
    <location>
        <begin position="31"/>
        <end position="129"/>
    </location>
</feature>
<keyword evidence="4" id="KW-1185">Reference proteome</keyword>
<dbReference type="Gene3D" id="3.30.70.100">
    <property type="match status" value="2"/>
</dbReference>
<evidence type="ECO:0000313" key="4">
    <source>
        <dbReference type="Proteomes" id="UP000007797"/>
    </source>
</evidence>
<proteinExistence type="inferred from homology"/>
<dbReference type="RefSeq" id="XP_004349999.1">
    <property type="nucleotide sequence ID" value="XM_004349949.1"/>
</dbReference>
<dbReference type="InterPro" id="IPR051557">
    <property type="entry name" value="NipSnap_domain"/>
</dbReference>
<name>F4QEN9_CACFS</name>
<dbReference type="STRING" id="1054147.F4QEN9"/>
<sequence>MSSLYSTASSSPKIYFGGGPNNIVADKNHVFELRTYSIKPEQLSEFVALTKENMQHKTKYDAKLRGAWVSELGPTNQFVQLWEFESLDKRAAIRKQLDSDKEWTQYLKQARPMIITPESIILKQFPWSKLNLPQDHFENKQVWELRTYQTKPGLVGKYILLILMNILLYVSSSCLGSETFQKGFGERSKYSSPSGVFFSEVGKLNVLVHLWPYDNFEHRTNVRDEALKNDTWRQTVTDTMPLLDNMESKTLLPVSFPKL</sequence>
<dbReference type="InterPro" id="IPR012577">
    <property type="entry name" value="NIPSNAP"/>
</dbReference>
<dbReference type="GeneID" id="14866364"/>
<dbReference type="Pfam" id="PF07978">
    <property type="entry name" value="NIPSNAP"/>
    <property type="match status" value="2"/>
</dbReference>
<gene>
    <name evidence="3" type="ORF">DFA_11061</name>
</gene>
<dbReference type="PANTHER" id="PTHR21017">
    <property type="entry name" value="NIPSNAP-RELATED"/>
    <property type="match status" value="1"/>
</dbReference>
<evidence type="ECO:0000259" key="2">
    <source>
        <dbReference type="Pfam" id="PF07978"/>
    </source>
</evidence>
<dbReference type="GO" id="GO:0000423">
    <property type="term" value="P:mitophagy"/>
    <property type="evidence" value="ECO:0007669"/>
    <property type="project" value="UniProtKB-ARBA"/>
</dbReference>
<dbReference type="PANTHER" id="PTHR21017:SF17">
    <property type="entry name" value="PROTEIN NIPSNAP"/>
    <property type="match status" value="1"/>
</dbReference>
<dbReference type="GO" id="GO:0005739">
    <property type="term" value="C:mitochondrion"/>
    <property type="evidence" value="ECO:0007669"/>
    <property type="project" value="TreeGrafter"/>
</dbReference>
<dbReference type="OMA" id="REKSWSV"/>
<dbReference type="Proteomes" id="UP000007797">
    <property type="component" value="Unassembled WGS sequence"/>
</dbReference>
<reference evidence="4" key="1">
    <citation type="journal article" date="2011" name="Genome Res.">
        <title>Phylogeny-wide analysis of social amoeba genomes highlights ancient origins for complex intercellular communication.</title>
        <authorList>
            <person name="Heidel A.J."/>
            <person name="Lawal H.M."/>
            <person name="Felder M."/>
            <person name="Schilde C."/>
            <person name="Helps N.R."/>
            <person name="Tunggal B."/>
            <person name="Rivero F."/>
            <person name="John U."/>
            <person name="Schleicher M."/>
            <person name="Eichinger L."/>
            <person name="Platzer M."/>
            <person name="Noegel A.A."/>
            <person name="Schaap P."/>
            <person name="Gloeckner G."/>
        </authorList>
    </citation>
    <scope>NUCLEOTIDE SEQUENCE [LARGE SCALE GENOMIC DNA]</scope>
    <source>
        <strain evidence="4">SH3</strain>
    </source>
</reference>
<dbReference type="EMBL" id="GL883029">
    <property type="protein sequence ID" value="EGG13300.1"/>
    <property type="molecule type" value="Genomic_DNA"/>
</dbReference>
<dbReference type="InterPro" id="IPR011008">
    <property type="entry name" value="Dimeric_a/b-barrel"/>
</dbReference>
<comment type="similarity">
    <text evidence="1">Belongs to the NipSnap family.</text>
</comment>
<organism evidence="3 4">
    <name type="scientific">Cavenderia fasciculata</name>
    <name type="common">Slime mold</name>
    <name type="synonym">Dictyostelium fasciculatum</name>
    <dbReference type="NCBI Taxonomy" id="261658"/>
    <lineage>
        <taxon>Eukaryota</taxon>
        <taxon>Amoebozoa</taxon>
        <taxon>Evosea</taxon>
        <taxon>Eumycetozoa</taxon>
        <taxon>Dictyostelia</taxon>
        <taxon>Acytosteliales</taxon>
        <taxon>Cavenderiaceae</taxon>
        <taxon>Cavenderia</taxon>
    </lineage>
</organism>